<dbReference type="EMBL" id="JANDJP010000001">
    <property type="protein sequence ID" value="MDF9912641.1"/>
    <property type="molecule type" value="Genomic_DNA"/>
</dbReference>
<evidence type="ECO:0000256" key="2">
    <source>
        <dbReference type="SAM" id="MobiDB-lite"/>
    </source>
</evidence>
<keyword evidence="5" id="KW-1185">Reference proteome</keyword>
<feature type="compositionally biased region" description="Low complexity" evidence="2">
    <location>
        <begin position="24"/>
        <end position="42"/>
    </location>
</feature>
<dbReference type="PROSITE" id="PS51257">
    <property type="entry name" value="PROKAR_LIPOPROTEIN"/>
    <property type="match status" value="1"/>
</dbReference>
<sequence length="379" mass="40761">MKKAITLGVTVLSALLLTACGNNSSKGQSNSEQKSSQQNRSQGFKNSSMSNAKGIIVINSVDTLTATDPSVEGAVHAVIFRGTFTNKTKSGISAEDFFNKYISAYSVSSVTDKKLDTDGLQVNSPYDSEISSAHDETNPEKTSHFAIAFQVTSLSKKYKLTALNDAQDKLGSQTFSATSLQAKSDATESSSKFNATNKNTLSRSSVSLNSVQKEKINAAFLNWAAERAEIGHMAVSDWYFDHGAAGNGDWYANTPDGRVQTQNNGNPGAEAFKIHSIGGCVFYKSKDGSTGKQDLYQGSFADNYAVAMDFDQPVSKYMLGDNGIVYELKTGNGENVSTNTGFGQTSGEGTEEYQPDQDFEISSDSAAQSELKELINQYK</sequence>
<accession>A0ABT6DBF6</accession>
<dbReference type="Gene3D" id="2.60.40.1240">
    <property type="match status" value="1"/>
</dbReference>
<feature type="signal peptide" evidence="3">
    <location>
        <begin position="1"/>
        <end position="19"/>
    </location>
</feature>
<feature type="region of interest" description="Disordered" evidence="2">
    <location>
        <begin position="24"/>
        <end position="47"/>
    </location>
</feature>
<reference evidence="4" key="1">
    <citation type="submission" date="2022-06" db="EMBL/GenBank/DDBJ databases">
        <title>Antifungal cultures and metabolites of lactic acid bacteria for use in dairy fermentations.</title>
        <authorList>
            <person name="Zhao Z."/>
            <person name="Gaenzle M."/>
        </authorList>
    </citation>
    <scope>NUCLEOTIDE SEQUENCE</scope>
    <source>
        <strain evidence="4">FUA3126</strain>
    </source>
</reference>
<feature type="chain" id="PRO_5046354149" description="DUF5067 domain-containing protein" evidence="3">
    <location>
        <begin position="20"/>
        <end position="379"/>
    </location>
</feature>
<comment type="caution">
    <text evidence="4">The sequence shown here is derived from an EMBL/GenBank/DDBJ whole genome shotgun (WGS) entry which is preliminary data.</text>
</comment>
<feature type="compositionally biased region" description="Polar residues" evidence="2">
    <location>
        <begin position="335"/>
        <end position="348"/>
    </location>
</feature>
<dbReference type="Proteomes" id="UP001152867">
    <property type="component" value="Unassembled WGS sequence"/>
</dbReference>
<protein>
    <recommendedName>
        <fullName evidence="6">DUF5067 domain-containing protein</fullName>
    </recommendedName>
</protein>
<evidence type="ECO:0000256" key="3">
    <source>
        <dbReference type="SAM" id="SignalP"/>
    </source>
</evidence>
<gene>
    <name evidence="4" type="ORF">NNA32_00100</name>
</gene>
<name>A0ABT6DBF6_9LACO</name>
<evidence type="ECO:0000256" key="1">
    <source>
        <dbReference type="ARBA" id="ARBA00022729"/>
    </source>
</evidence>
<organism evidence="4 5">
    <name type="scientific">Furfurilactobacillus milii</name>
    <dbReference type="NCBI Taxonomy" id="2888272"/>
    <lineage>
        <taxon>Bacteria</taxon>
        <taxon>Bacillati</taxon>
        <taxon>Bacillota</taxon>
        <taxon>Bacilli</taxon>
        <taxon>Lactobacillales</taxon>
        <taxon>Lactobacillaceae</taxon>
        <taxon>Furfurilactobacillus</taxon>
    </lineage>
</organism>
<evidence type="ECO:0008006" key="6">
    <source>
        <dbReference type="Google" id="ProtNLM"/>
    </source>
</evidence>
<dbReference type="RefSeq" id="WP_225439156.1">
    <property type="nucleotide sequence ID" value="NZ_JAIWJF010000011.1"/>
</dbReference>
<evidence type="ECO:0000313" key="5">
    <source>
        <dbReference type="Proteomes" id="UP001152867"/>
    </source>
</evidence>
<dbReference type="InterPro" id="IPR029050">
    <property type="entry name" value="Immunoprotect_excell_Ig-like"/>
</dbReference>
<keyword evidence="1 3" id="KW-0732">Signal</keyword>
<evidence type="ECO:0000313" key="4">
    <source>
        <dbReference type="EMBL" id="MDF9912641.1"/>
    </source>
</evidence>
<proteinExistence type="predicted"/>
<feature type="region of interest" description="Disordered" evidence="2">
    <location>
        <begin position="335"/>
        <end position="355"/>
    </location>
</feature>